<gene>
    <name evidence="1" type="ORF">X975_10354</name>
</gene>
<dbReference type="Proteomes" id="UP000054359">
    <property type="component" value="Unassembled WGS sequence"/>
</dbReference>
<evidence type="ECO:0000313" key="2">
    <source>
        <dbReference type="Proteomes" id="UP000054359"/>
    </source>
</evidence>
<keyword evidence="2" id="KW-1185">Reference proteome</keyword>
<feature type="non-terminal residue" evidence="1">
    <location>
        <position position="95"/>
    </location>
</feature>
<accession>A0A087U928</accession>
<proteinExistence type="predicted"/>
<organism evidence="1 2">
    <name type="scientific">Stegodyphus mimosarum</name>
    <name type="common">African social velvet spider</name>
    <dbReference type="NCBI Taxonomy" id="407821"/>
    <lineage>
        <taxon>Eukaryota</taxon>
        <taxon>Metazoa</taxon>
        <taxon>Ecdysozoa</taxon>
        <taxon>Arthropoda</taxon>
        <taxon>Chelicerata</taxon>
        <taxon>Arachnida</taxon>
        <taxon>Araneae</taxon>
        <taxon>Araneomorphae</taxon>
        <taxon>Entelegynae</taxon>
        <taxon>Eresoidea</taxon>
        <taxon>Eresidae</taxon>
        <taxon>Stegodyphus</taxon>
    </lineage>
</organism>
<sequence>MTLSKVSVNPLDVCRSVKRSLWFKHSHLSISDIIQITRFWFGRCSNKVTVHKHAVVDWFTLCREVCQMAVIKENVLLGGKEVTVEGDECRFQKWN</sequence>
<evidence type="ECO:0000313" key="1">
    <source>
        <dbReference type="EMBL" id="KFM73867.1"/>
    </source>
</evidence>
<protein>
    <submittedName>
        <fullName evidence="1">Uncharacterized protein</fullName>
    </submittedName>
</protein>
<reference evidence="1 2" key="1">
    <citation type="submission" date="2013-11" db="EMBL/GenBank/DDBJ databases">
        <title>Genome sequencing of Stegodyphus mimosarum.</title>
        <authorList>
            <person name="Bechsgaard J."/>
        </authorList>
    </citation>
    <scope>NUCLEOTIDE SEQUENCE [LARGE SCALE GENOMIC DNA]</scope>
</reference>
<dbReference type="EMBL" id="KK118799">
    <property type="protein sequence ID" value="KFM73867.1"/>
    <property type="molecule type" value="Genomic_DNA"/>
</dbReference>
<name>A0A087U928_STEMI</name>
<dbReference type="AlphaFoldDB" id="A0A087U928"/>